<sequence>MIEIRRHLHRNPELSNDERETQAYLKAVLEEAGLSGIRPVAGFGLAVDVVGTAGPSNRKIVIRADIDALPITEASGVPFSSERLGVMHACGHDAHAAMGYAAGVLLERQKQSFSGTVRIIFQPAEEAEPLGGRRVVEEGLLDDIDAAIGIHVDPYTETGNIAVGAGPYTLACDIFDITVTGNSAHAAKPSESVDAIAVACSMVTELQKIVSREIDPYDPLVVSITGIEGGGAYNVIAAEVRLKGTIRSGHEATRQHAWKRLRQIVEGVASIHHANAEVDLRRGEPPVINDPDMVEIIRRTSAGLLGQDNMLSAPGWTAADDFAFYSEKCPSVYFRLGIRNEELGAVYPLHHPRFRVDEQALSIGAVVLCDSARNFLMPIT</sequence>
<dbReference type="SUPFAM" id="SSF55031">
    <property type="entry name" value="Bacterial exopeptidase dimerisation domain"/>
    <property type="match status" value="1"/>
</dbReference>
<dbReference type="InterPro" id="IPR036264">
    <property type="entry name" value="Bact_exopeptidase_dim_dom"/>
</dbReference>
<dbReference type="PANTHER" id="PTHR11014">
    <property type="entry name" value="PEPTIDASE M20 FAMILY MEMBER"/>
    <property type="match status" value="1"/>
</dbReference>
<keyword evidence="2" id="KW-0479">Metal-binding</keyword>
<dbReference type="InterPro" id="IPR011650">
    <property type="entry name" value="Peptidase_M20_dimer"/>
</dbReference>
<dbReference type="SUPFAM" id="SSF53187">
    <property type="entry name" value="Zn-dependent exopeptidases"/>
    <property type="match status" value="1"/>
</dbReference>
<dbReference type="Gene3D" id="3.40.630.10">
    <property type="entry name" value="Zn peptidases"/>
    <property type="match status" value="1"/>
</dbReference>
<keyword evidence="1 4" id="KW-0378">Hydrolase</keyword>
<reference evidence="4 5" key="1">
    <citation type="submission" date="2018-10" db="EMBL/GenBank/DDBJ databases">
        <authorList>
            <person name="Perry B.J."/>
            <person name="Sullivan J.T."/>
            <person name="Murphy R.J.T."/>
            <person name="Ramsay J.P."/>
            <person name="Ronson C.W."/>
        </authorList>
    </citation>
    <scope>NUCLEOTIDE SEQUENCE [LARGE SCALE GENOMIC DNA]</scope>
    <source>
        <strain evidence="4 5">NZP2014</strain>
    </source>
</reference>
<keyword evidence="5" id="KW-1185">Reference proteome</keyword>
<evidence type="ECO:0000313" key="4">
    <source>
        <dbReference type="EMBL" id="QKC80208.1"/>
    </source>
</evidence>
<accession>A0A6M7UW29</accession>
<gene>
    <name evidence="4" type="ORF">EB233_30505</name>
</gene>
<feature type="binding site" evidence="2">
    <location>
        <position position="90"/>
    </location>
    <ligand>
        <name>Mn(2+)</name>
        <dbReference type="ChEBI" id="CHEBI:29035"/>
        <label>2</label>
    </ligand>
</feature>
<comment type="cofactor">
    <cofactor evidence="2">
        <name>Mn(2+)</name>
        <dbReference type="ChEBI" id="CHEBI:29035"/>
    </cofactor>
    <text evidence="2">The Mn(2+) ion enhances activity.</text>
</comment>
<protein>
    <submittedName>
        <fullName evidence="4">Amidohydrolase</fullName>
    </submittedName>
</protein>
<feature type="binding site" evidence="2">
    <location>
        <position position="126"/>
    </location>
    <ligand>
        <name>Mn(2+)</name>
        <dbReference type="ChEBI" id="CHEBI:29035"/>
        <label>2</label>
    </ligand>
</feature>
<keyword evidence="2" id="KW-0464">Manganese</keyword>
<proteinExistence type="predicted"/>
<dbReference type="Pfam" id="PF07687">
    <property type="entry name" value="M20_dimer"/>
    <property type="match status" value="1"/>
</dbReference>
<dbReference type="GO" id="GO:0046872">
    <property type="term" value="F:metal ion binding"/>
    <property type="evidence" value="ECO:0007669"/>
    <property type="project" value="UniProtKB-KW"/>
</dbReference>
<dbReference type="Pfam" id="PF01546">
    <property type="entry name" value="Peptidase_M20"/>
    <property type="match status" value="1"/>
</dbReference>
<evidence type="ECO:0000256" key="1">
    <source>
        <dbReference type="ARBA" id="ARBA00022801"/>
    </source>
</evidence>
<dbReference type="FunFam" id="3.30.70.360:FF:000001">
    <property type="entry name" value="N-acetyldiaminopimelate deacetylase"/>
    <property type="match status" value="1"/>
</dbReference>
<dbReference type="Proteomes" id="UP000503339">
    <property type="component" value="Chromosome"/>
</dbReference>
<dbReference type="PANTHER" id="PTHR11014:SF63">
    <property type="entry name" value="METALLOPEPTIDASE, PUTATIVE (AFU_ORTHOLOGUE AFUA_6G09600)-RELATED"/>
    <property type="match status" value="1"/>
</dbReference>
<dbReference type="Gene3D" id="3.30.70.360">
    <property type="match status" value="1"/>
</dbReference>
<dbReference type="EMBL" id="CP033361">
    <property type="protein sequence ID" value="QKC80208.1"/>
    <property type="molecule type" value="Genomic_DNA"/>
</dbReference>
<dbReference type="GO" id="GO:0019877">
    <property type="term" value="P:diaminopimelate biosynthetic process"/>
    <property type="evidence" value="ECO:0007669"/>
    <property type="project" value="UniProtKB-ARBA"/>
</dbReference>
<dbReference type="InterPro" id="IPR002933">
    <property type="entry name" value="Peptidase_M20"/>
</dbReference>
<dbReference type="GO" id="GO:0050118">
    <property type="term" value="F:N-acetyldiaminopimelate deacetylase activity"/>
    <property type="evidence" value="ECO:0007669"/>
    <property type="project" value="UniProtKB-ARBA"/>
</dbReference>
<dbReference type="AlphaFoldDB" id="A0A6M7UW29"/>
<evidence type="ECO:0000313" key="5">
    <source>
        <dbReference type="Proteomes" id="UP000503339"/>
    </source>
</evidence>
<dbReference type="NCBIfam" id="TIGR01891">
    <property type="entry name" value="amidohydrolases"/>
    <property type="match status" value="1"/>
</dbReference>
<dbReference type="PIRSF" id="PIRSF005962">
    <property type="entry name" value="Pept_M20D_amidohydro"/>
    <property type="match status" value="1"/>
</dbReference>
<dbReference type="KEGG" id="merd:EB233_30505"/>
<name>A0A6M7UW29_9HYPH</name>
<evidence type="ECO:0000256" key="2">
    <source>
        <dbReference type="PIRSR" id="PIRSR005962-1"/>
    </source>
</evidence>
<dbReference type="InterPro" id="IPR017439">
    <property type="entry name" value="Amidohydrolase"/>
</dbReference>
<evidence type="ECO:0000259" key="3">
    <source>
        <dbReference type="Pfam" id="PF07687"/>
    </source>
</evidence>
<feature type="binding site" evidence="2">
    <location>
        <position position="151"/>
    </location>
    <ligand>
        <name>Mn(2+)</name>
        <dbReference type="ChEBI" id="CHEBI:29035"/>
        <label>2</label>
    </ligand>
</feature>
<feature type="binding site" evidence="2">
    <location>
        <position position="350"/>
    </location>
    <ligand>
        <name>Mn(2+)</name>
        <dbReference type="ChEBI" id="CHEBI:29035"/>
        <label>2</label>
    </ligand>
</feature>
<feature type="binding site" evidence="2">
    <location>
        <position position="92"/>
    </location>
    <ligand>
        <name>Mn(2+)</name>
        <dbReference type="ChEBI" id="CHEBI:29035"/>
        <label>2</label>
    </ligand>
</feature>
<feature type="domain" description="Peptidase M20 dimerisation" evidence="3">
    <location>
        <begin position="175"/>
        <end position="268"/>
    </location>
</feature>
<organism evidence="4 5">
    <name type="scientific">Mesorhizobium erdmanii</name>
    <dbReference type="NCBI Taxonomy" id="1777866"/>
    <lineage>
        <taxon>Bacteria</taxon>
        <taxon>Pseudomonadati</taxon>
        <taxon>Pseudomonadota</taxon>
        <taxon>Alphaproteobacteria</taxon>
        <taxon>Hyphomicrobiales</taxon>
        <taxon>Phyllobacteriaceae</taxon>
        <taxon>Mesorhizobium</taxon>
    </lineage>
</organism>